<gene>
    <name evidence="1" type="ORF">PECUL_23A028433</name>
</gene>
<sequence length="68" mass="7352">MGYLYFETLDKGLAIGSDLTNEHGFWPSQATGEGGQVVLWNQKSPVGGAQLLRNNILLIDCPDNSGFP</sequence>
<dbReference type="EMBL" id="OW240915">
    <property type="protein sequence ID" value="CAH2282743.1"/>
    <property type="molecule type" value="Genomic_DNA"/>
</dbReference>
<organism evidence="1 2">
    <name type="scientific">Pelobates cultripes</name>
    <name type="common">Western spadefoot toad</name>
    <dbReference type="NCBI Taxonomy" id="61616"/>
    <lineage>
        <taxon>Eukaryota</taxon>
        <taxon>Metazoa</taxon>
        <taxon>Chordata</taxon>
        <taxon>Craniata</taxon>
        <taxon>Vertebrata</taxon>
        <taxon>Euteleostomi</taxon>
        <taxon>Amphibia</taxon>
        <taxon>Batrachia</taxon>
        <taxon>Anura</taxon>
        <taxon>Pelobatoidea</taxon>
        <taxon>Pelobatidae</taxon>
        <taxon>Pelobates</taxon>
    </lineage>
</organism>
<proteinExistence type="predicted"/>
<evidence type="ECO:0000313" key="2">
    <source>
        <dbReference type="Proteomes" id="UP001295444"/>
    </source>
</evidence>
<accession>A0AAD1RWT3</accession>
<name>A0AAD1RWT3_PELCU</name>
<reference evidence="1" key="1">
    <citation type="submission" date="2022-03" db="EMBL/GenBank/DDBJ databases">
        <authorList>
            <person name="Alioto T."/>
            <person name="Alioto T."/>
            <person name="Gomez Garrido J."/>
        </authorList>
    </citation>
    <scope>NUCLEOTIDE SEQUENCE</scope>
</reference>
<evidence type="ECO:0000313" key="1">
    <source>
        <dbReference type="EMBL" id="CAH2282743.1"/>
    </source>
</evidence>
<dbReference type="Proteomes" id="UP001295444">
    <property type="component" value="Chromosome 04"/>
</dbReference>
<dbReference type="AlphaFoldDB" id="A0AAD1RWT3"/>
<protein>
    <submittedName>
        <fullName evidence="1">Uncharacterized protein</fullName>
    </submittedName>
</protein>
<keyword evidence="2" id="KW-1185">Reference proteome</keyword>